<dbReference type="PATRIC" id="fig|579748.3.peg.1261"/>
<evidence type="ECO:0000256" key="2">
    <source>
        <dbReference type="ARBA" id="ARBA00012438"/>
    </source>
</evidence>
<dbReference type="InterPro" id="IPR005467">
    <property type="entry name" value="His_kinase_dom"/>
</dbReference>
<dbReference type="Gene3D" id="1.10.287.130">
    <property type="match status" value="1"/>
</dbReference>
<evidence type="ECO:0000256" key="3">
    <source>
        <dbReference type="ARBA" id="ARBA00022553"/>
    </source>
</evidence>
<dbReference type="Proteomes" id="UP000033673">
    <property type="component" value="Unassembled WGS sequence"/>
</dbReference>
<dbReference type="EMBL" id="JXXV01000012">
    <property type="protein sequence ID" value="KJY83906.1"/>
    <property type="molecule type" value="Genomic_DNA"/>
</dbReference>
<comment type="catalytic activity">
    <reaction evidence="1">
        <text>ATP + protein L-histidine = ADP + protein N-phospho-L-histidine.</text>
        <dbReference type="EC" id="2.7.13.3"/>
    </reaction>
</comment>
<accession>A0A0F4NP75</accession>
<dbReference type="PANTHER" id="PTHR45339:SF1">
    <property type="entry name" value="HYBRID SIGNAL TRANSDUCTION HISTIDINE KINASE J"/>
    <property type="match status" value="1"/>
</dbReference>
<keyword evidence="17" id="KW-1185">Reference proteome</keyword>
<comment type="subunit">
    <text evidence="10">At low DSF concentrations, interacts with RpfF.</text>
</comment>
<dbReference type="PROSITE" id="PS50110">
    <property type="entry name" value="RESPONSE_REGULATORY"/>
    <property type="match status" value="1"/>
</dbReference>
<dbReference type="InterPro" id="IPR003661">
    <property type="entry name" value="HisK_dim/P_dom"/>
</dbReference>
<dbReference type="InterPro" id="IPR036097">
    <property type="entry name" value="HisK_dim/P_sf"/>
</dbReference>
<dbReference type="FunFam" id="3.30.565.10:FF:000010">
    <property type="entry name" value="Sensor histidine kinase RcsC"/>
    <property type="match status" value="1"/>
</dbReference>
<evidence type="ECO:0000256" key="13">
    <source>
        <dbReference type="SAM" id="Phobius"/>
    </source>
</evidence>
<keyword evidence="9" id="KW-0902">Two-component regulatory system</keyword>
<evidence type="ECO:0000256" key="12">
    <source>
        <dbReference type="PROSITE-ProRule" id="PRU00169"/>
    </source>
</evidence>
<evidence type="ECO:0000256" key="5">
    <source>
        <dbReference type="ARBA" id="ARBA00022741"/>
    </source>
</evidence>
<evidence type="ECO:0000256" key="9">
    <source>
        <dbReference type="ARBA" id="ARBA00023012"/>
    </source>
</evidence>
<dbReference type="Gene3D" id="3.40.50.2300">
    <property type="match status" value="1"/>
</dbReference>
<dbReference type="STRING" id="579748.TW81_06150"/>
<evidence type="ECO:0000259" key="14">
    <source>
        <dbReference type="PROSITE" id="PS50109"/>
    </source>
</evidence>
<feature type="modified residue" description="4-aspartylphosphate" evidence="12">
    <location>
        <position position="730"/>
    </location>
</feature>
<dbReference type="PANTHER" id="PTHR45339">
    <property type="entry name" value="HYBRID SIGNAL TRANSDUCTION HISTIDINE KINASE J"/>
    <property type="match status" value="1"/>
</dbReference>
<dbReference type="SUPFAM" id="SSF55874">
    <property type="entry name" value="ATPase domain of HSP90 chaperone/DNA topoisomerase II/histidine kinase"/>
    <property type="match status" value="1"/>
</dbReference>
<dbReference type="SMART" id="SM00388">
    <property type="entry name" value="HisKA"/>
    <property type="match status" value="1"/>
</dbReference>
<dbReference type="Pfam" id="PF02518">
    <property type="entry name" value="HATPase_c"/>
    <property type="match status" value="1"/>
</dbReference>
<dbReference type="InterPro" id="IPR004358">
    <property type="entry name" value="Sig_transdc_His_kin-like_C"/>
</dbReference>
<evidence type="ECO:0000256" key="7">
    <source>
        <dbReference type="ARBA" id="ARBA00022801"/>
    </source>
</evidence>
<dbReference type="GO" id="GO:0000155">
    <property type="term" value="F:phosphorelay sensor kinase activity"/>
    <property type="evidence" value="ECO:0007669"/>
    <property type="project" value="InterPro"/>
</dbReference>
<dbReference type="EC" id="2.7.13.3" evidence="2"/>
<keyword evidence="8" id="KW-0067">ATP-binding</keyword>
<name>A0A0F4NP75_9VIBR</name>
<gene>
    <name evidence="16" type="ORF">TW81_06150</name>
</gene>
<organism evidence="16 17">
    <name type="scientific">Vibrio galatheae</name>
    <dbReference type="NCBI Taxonomy" id="579748"/>
    <lineage>
        <taxon>Bacteria</taxon>
        <taxon>Pseudomonadati</taxon>
        <taxon>Pseudomonadota</taxon>
        <taxon>Gammaproteobacteria</taxon>
        <taxon>Vibrionales</taxon>
        <taxon>Vibrionaceae</taxon>
        <taxon>Vibrio</taxon>
    </lineage>
</organism>
<evidence type="ECO:0000313" key="16">
    <source>
        <dbReference type="EMBL" id="KJY83906.1"/>
    </source>
</evidence>
<evidence type="ECO:0000256" key="1">
    <source>
        <dbReference type="ARBA" id="ARBA00000085"/>
    </source>
</evidence>
<dbReference type="AlphaFoldDB" id="A0A0F4NP75"/>
<dbReference type="InterPro" id="IPR001789">
    <property type="entry name" value="Sig_transdc_resp-reg_receiver"/>
</dbReference>
<dbReference type="SUPFAM" id="SSF47384">
    <property type="entry name" value="Homodimeric domain of signal transducing histidine kinase"/>
    <property type="match status" value="1"/>
</dbReference>
<dbReference type="Gene3D" id="3.30.565.10">
    <property type="entry name" value="Histidine kinase-like ATPase, C-terminal domain"/>
    <property type="match status" value="1"/>
</dbReference>
<evidence type="ECO:0000256" key="4">
    <source>
        <dbReference type="ARBA" id="ARBA00022679"/>
    </source>
</evidence>
<dbReference type="InterPro" id="IPR036890">
    <property type="entry name" value="HATPase_C_sf"/>
</dbReference>
<keyword evidence="6" id="KW-0418">Kinase</keyword>
<dbReference type="GO" id="GO:0016787">
    <property type="term" value="F:hydrolase activity"/>
    <property type="evidence" value="ECO:0007669"/>
    <property type="project" value="UniProtKB-KW"/>
</dbReference>
<dbReference type="OrthoDB" id="9810730at2"/>
<dbReference type="FunFam" id="1.10.287.130:FF:000002">
    <property type="entry name" value="Two-component osmosensing histidine kinase"/>
    <property type="match status" value="1"/>
</dbReference>
<dbReference type="RefSeq" id="WP_052706158.1">
    <property type="nucleotide sequence ID" value="NZ_JXXV01000012.1"/>
</dbReference>
<dbReference type="InterPro" id="IPR003594">
    <property type="entry name" value="HATPase_dom"/>
</dbReference>
<dbReference type="PROSITE" id="PS50109">
    <property type="entry name" value="HIS_KIN"/>
    <property type="match status" value="1"/>
</dbReference>
<evidence type="ECO:0000313" key="17">
    <source>
        <dbReference type="Proteomes" id="UP000033673"/>
    </source>
</evidence>
<feature type="domain" description="Histidine kinase" evidence="14">
    <location>
        <begin position="325"/>
        <end position="546"/>
    </location>
</feature>
<keyword evidence="7" id="KW-0378">Hydrolase</keyword>
<keyword evidence="5" id="KW-0547">Nucleotide-binding</keyword>
<comment type="caution">
    <text evidence="16">The sequence shown here is derived from an EMBL/GenBank/DDBJ whole genome shotgun (WGS) entry which is preliminary data.</text>
</comment>
<dbReference type="CDD" id="cd16922">
    <property type="entry name" value="HATPase_EvgS-ArcB-TorS-like"/>
    <property type="match status" value="1"/>
</dbReference>
<dbReference type="CDD" id="cd17546">
    <property type="entry name" value="REC_hyHK_CKI1_RcsC-like"/>
    <property type="match status" value="1"/>
</dbReference>
<dbReference type="SMART" id="SM00448">
    <property type="entry name" value="REC"/>
    <property type="match status" value="1"/>
</dbReference>
<proteinExistence type="predicted"/>
<dbReference type="PRINTS" id="PR00344">
    <property type="entry name" value="BCTRLSENSOR"/>
</dbReference>
<keyword evidence="3 12" id="KW-0597">Phosphoprotein</keyword>
<dbReference type="SUPFAM" id="SSF52172">
    <property type="entry name" value="CheY-like"/>
    <property type="match status" value="1"/>
</dbReference>
<keyword evidence="13" id="KW-1133">Transmembrane helix</keyword>
<evidence type="ECO:0000256" key="10">
    <source>
        <dbReference type="ARBA" id="ARBA00064003"/>
    </source>
</evidence>
<dbReference type="SMART" id="SM00387">
    <property type="entry name" value="HATPase_c"/>
    <property type="match status" value="1"/>
</dbReference>
<sequence length="801" mass="91538">MITQSTYTRAIRKTLIISAALIILLLAIFFHTEHSMLESKHDLIELQKNVLSASNAMLMMRRHEKDFIVRLDQKYLSQMKQAHQELLSQIHQIDAVLERLAIKIDYNNPRALGYIEDYIDHFDQLAIVALRIHGIGEEQGLIDRFKSKVLTFERTLIEAELKQIDLLLLSTQDLMLQFFSDFEPDILPQIERNLNQIHFQMDNDDASDKLRGQFEEFRNAFYRLQSAFEELGYSHNQGHHGELRKTIHKLEADLKAVFDVLPIQINNQVAEYENIHVLASIILVASIVLILLYVIQQTSILEQRLIHAHQSEKQANRAKSLFLANMSHEIRTPLNGILGMIDILSDSRLNAMQKSYLETINSSSQTLLMLINDILDLSKIESGQLKICLHTTAIKEVIFDTVAIIAPKAEQKSLDIEIKIDNQLPNYVKADEQKLRQILMNLASNAIKFTKKGSIVFTVQFINQTDAAVIIKFSVKDTGIGIDAEKQNKIFDEFKQADEETSKEYGGTGLGLAICTKMVDLMGGRIEVNSAKGCGSEFSFELEFERDHHQMIPDFKTDVYYFSDRPNQLLLSELKRFAIKTTILETSSIGVSNAPNKAFILFDDPSHNQALKIRYPCHDLVFIRNYKIATEANDLEVSAILTHPLFGNRLKNTLRNLHPIQESQPPPSETTPKIQNGLKVLVVEDNRVNQQVVTLNLKKQSIDFDIASNGQEAVEIYQKDHSNIDLILMDCMMPVLDGFEATKAIRAFEHQQEIKQTYIIALTASVLDDDIRKCYESGMDDYFPKPFKREVLIEKLNLLRN</sequence>
<dbReference type="InterPro" id="IPR011006">
    <property type="entry name" value="CheY-like_superfamily"/>
</dbReference>
<evidence type="ECO:0000259" key="15">
    <source>
        <dbReference type="PROSITE" id="PS50110"/>
    </source>
</evidence>
<dbReference type="CDD" id="cd00082">
    <property type="entry name" value="HisKA"/>
    <property type="match status" value="1"/>
</dbReference>
<dbReference type="GO" id="GO:0005524">
    <property type="term" value="F:ATP binding"/>
    <property type="evidence" value="ECO:0007669"/>
    <property type="project" value="UniProtKB-KW"/>
</dbReference>
<reference evidence="16 17" key="1">
    <citation type="journal article" date="2015" name="BMC Genomics">
        <title>Genome mining reveals unlocked bioactive potential of marine Gram-negative bacteria.</title>
        <authorList>
            <person name="Machado H."/>
            <person name="Sonnenschein E.C."/>
            <person name="Melchiorsen J."/>
            <person name="Gram L."/>
        </authorList>
    </citation>
    <scope>NUCLEOTIDE SEQUENCE [LARGE SCALE GENOMIC DNA]</scope>
    <source>
        <strain evidence="16 17">S2757</strain>
    </source>
</reference>
<evidence type="ECO:0000256" key="11">
    <source>
        <dbReference type="ARBA" id="ARBA00068150"/>
    </source>
</evidence>
<keyword evidence="13" id="KW-0472">Membrane</keyword>
<feature type="transmembrane region" description="Helical" evidence="13">
    <location>
        <begin position="12"/>
        <end position="30"/>
    </location>
</feature>
<protein>
    <recommendedName>
        <fullName evidence="11">Sensory/regulatory protein RpfC</fullName>
        <ecNumber evidence="2">2.7.13.3</ecNumber>
    </recommendedName>
</protein>
<dbReference type="Pfam" id="PF00072">
    <property type="entry name" value="Response_reg"/>
    <property type="match status" value="1"/>
</dbReference>
<keyword evidence="13" id="KW-0812">Transmembrane</keyword>
<dbReference type="Pfam" id="PF00512">
    <property type="entry name" value="HisKA"/>
    <property type="match status" value="1"/>
</dbReference>
<feature type="transmembrane region" description="Helical" evidence="13">
    <location>
        <begin position="275"/>
        <end position="295"/>
    </location>
</feature>
<evidence type="ECO:0000256" key="8">
    <source>
        <dbReference type="ARBA" id="ARBA00022840"/>
    </source>
</evidence>
<keyword evidence="4" id="KW-0808">Transferase</keyword>
<evidence type="ECO:0000256" key="6">
    <source>
        <dbReference type="ARBA" id="ARBA00022777"/>
    </source>
</evidence>
<feature type="domain" description="Response regulatory" evidence="15">
    <location>
        <begin position="679"/>
        <end position="800"/>
    </location>
</feature>